<dbReference type="Proteomes" id="UP000263486">
    <property type="component" value="Unassembled WGS sequence"/>
</dbReference>
<comment type="caution">
    <text evidence="1">The sequence shown here is derived from an EMBL/GenBank/DDBJ whole genome shotgun (WGS) entry which is preliminary data.</text>
</comment>
<name>A0ABX9KIL2_9FUSO</name>
<keyword evidence="2" id="KW-1185">Reference proteome</keyword>
<organism evidence="1 2">
    <name type="scientific">Psychrilyobacter piezotolerans</name>
    <dbReference type="NCBI Taxonomy" id="2293438"/>
    <lineage>
        <taxon>Bacteria</taxon>
        <taxon>Fusobacteriati</taxon>
        <taxon>Fusobacteriota</taxon>
        <taxon>Fusobacteriia</taxon>
        <taxon>Fusobacteriales</taxon>
        <taxon>Fusobacteriaceae</taxon>
        <taxon>Psychrilyobacter</taxon>
    </lineage>
</organism>
<reference evidence="1 2" key="1">
    <citation type="submission" date="2018-08" db="EMBL/GenBank/DDBJ databases">
        <title>Draft genome sequence of Psychrilyobacter sp. strain SD5 isolated from Black Sea water.</title>
        <authorList>
            <person name="Yadav S."/>
            <person name="Villanueva L."/>
            <person name="Damste J.S.S."/>
        </authorList>
    </citation>
    <scope>NUCLEOTIDE SEQUENCE [LARGE SCALE GENOMIC DNA]</scope>
    <source>
        <strain evidence="1 2">SD5</strain>
    </source>
</reference>
<evidence type="ECO:0000313" key="1">
    <source>
        <dbReference type="EMBL" id="REI41872.1"/>
    </source>
</evidence>
<gene>
    <name evidence="1" type="ORF">DYH56_05515</name>
</gene>
<dbReference type="Gene3D" id="1.10.30.50">
    <property type="match status" value="1"/>
</dbReference>
<evidence type="ECO:0008006" key="3">
    <source>
        <dbReference type="Google" id="ProtNLM"/>
    </source>
</evidence>
<accession>A0ABX9KIL2</accession>
<sequence length="154" mass="18406">MPLSLGYGLKTDDKYNAVLLCKRCNNQKSSLLPTKFYTPSQLKILETAYDICTHKDKYIEGYKNIDIENIIDLYEKSLKDKALLYLDYLDYLWNQKKISKYRLKKGSFYKIYYIKDRKLQIIYGKIKYNFFLGRVDIDNLKLRLRDIKGVILWG</sequence>
<dbReference type="EMBL" id="QUAJ01000007">
    <property type="protein sequence ID" value="REI41872.1"/>
    <property type="molecule type" value="Genomic_DNA"/>
</dbReference>
<evidence type="ECO:0000313" key="2">
    <source>
        <dbReference type="Proteomes" id="UP000263486"/>
    </source>
</evidence>
<protein>
    <recommendedName>
        <fullName evidence="3">HNH endonuclease</fullName>
    </recommendedName>
</protein>
<proteinExistence type="predicted"/>